<evidence type="ECO:0000313" key="1">
    <source>
        <dbReference type="EMBL" id="OAO89331.1"/>
    </source>
</evidence>
<dbReference type="Gene3D" id="2.40.70.10">
    <property type="entry name" value="Acid Proteases"/>
    <property type="match status" value="1"/>
</dbReference>
<comment type="caution">
    <text evidence="1">The sequence shown here is derived from an EMBL/GenBank/DDBJ whole genome shotgun (WGS) entry which is preliminary data.</text>
</comment>
<proteinExistence type="predicted"/>
<reference evidence="2" key="1">
    <citation type="journal article" date="2016" name="Proc. Natl. Acad. Sci. U.S.A.">
        <title>Chromosome-level assembly of Arabidopsis thaliana Ler reveals the extent of translocation and inversion polymorphisms.</title>
        <authorList>
            <person name="Zapata L."/>
            <person name="Ding J."/>
            <person name="Willing E.M."/>
            <person name="Hartwig B."/>
            <person name="Bezdan D."/>
            <person name="Jiao W.B."/>
            <person name="Patel V."/>
            <person name="Velikkakam James G."/>
            <person name="Koornneef M."/>
            <person name="Ossowski S."/>
            <person name="Schneeberger K."/>
        </authorList>
    </citation>
    <scope>NUCLEOTIDE SEQUENCE [LARGE SCALE GENOMIC DNA]</scope>
    <source>
        <strain evidence="2">cv. Landsberg erecta</strain>
    </source>
</reference>
<protein>
    <submittedName>
        <fullName evidence="1">Uncharacterized protein</fullName>
    </submittedName>
</protein>
<organism evidence="1 2">
    <name type="scientific">Arabidopsis thaliana</name>
    <name type="common">Mouse-ear cress</name>
    <dbReference type="NCBI Taxonomy" id="3702"/>
    <lineage>
        <taxon>Eukaryota</taxon>
        <taxon>Viridiplantae</taxon>
        <taxon>Streptophyta</taxon>
        <taxon>Embryophyta</taxon>
        <taxon>Tracheophyta</taxon>
        <taxon>Spermatophyta</taxon>
        <taxon>Magnoliopsida</taxon>
        <taxon>eudicotyledons</taxon>
        <taxon>Gunneridae</taxon>
        <taxon>Pentapetalae</taxon>
        <taxon>rosids</taxon>
        <taxon>malvids</taxon>
        <taxon>Brassicales</taxon>
        <taxon>Brassicaceae</taxon>
        <taxon>Camelineae</taxon>
        <taxon>Arabidopsis</taxon>
    </lineage>
</organism>
<dbReference type="Proteomes" id="UP000078284">
    <property type="component" value="Unassembled WGS sequence"/>
</dbReference>
<accession>A0A178U9L7</accession>
<dbReference type="EMBL" id="LUHQ01000013">
    <property type="protein sequence ID" value="OAO89331.1"/>
    <property type="molecule type" value="Genomic_DNA"/>
</dbReference>
<dbReference type="PANTHER" id="PTHR33067">
    <property type="entry name" value="RNA-DIRECTED DNA POLYMERASE-RELATED"/>
    <property type="match status" value="1"/>
</dbReference>
<gene>
    <name evidence="1" type="ORF">AXX17_ATUG01710</name>
</gene>
<dbReference type="InterPro" id="IPR021109">
    <property type="entry name" value="Peptidase_aspartic_dom_sf"/>
</dbReference>
<dbReference type="AlphaFoldDB" id="A0A178U9L7"/>
<evidence type="ECO:0000313" key="2">
    <source>
        <dbReference type="Proteomes" id="UP000078284"/>
    </source>
</evidence>
<dbReference type="PANTHER" id="PTHR33067:SF31">
    <property type="entry name" value="RNA-DIRECTED DNA POLYMERASE"/>
    <property type="match status" value="1"/>
</dbReference>
<name>A0A178U9L7_ARATH</name>
<sequence length="216" mass="24868">MISSASTQETYEKKVIQEKLDDPENLLVKIGNVEIPTYFVVLDVDEEGKDPLILGRPFLASAGAVIDVRNEKINLNLEKGIKMKFDIRIASRKSTTGGQSFGIQDMDVDEETEAGTSPKVNYTSQLTKLKRTFDHKKRAIEGLAQTDDLTEDDWYEMRKKFKWQSRVILRLSSRVMKLKDQLWMFEKRVNKFPNGIEPEKIETTLAIKEDEDFTTE</sequence>